<dbReference type="InterPro" id="IPR035906">
    <property type="entry name" value="MetI-like_sf"/>
</dbReference>
<comment type="function">
    <text evidence="10">Part of the binding-protein-dependent transport system for phosphate; probably responsible for the translocation of the substrate across the membrane.</text>
</comment>
<evidence type="ECO:0000256" key="8">
    <source>
        <dbReference type="ARBA" id="ARBA00023136"/>
    </source>
</evidence>
<evidence type="ECO:0000256" key="5">
    <source>
        <dbReference type="ARBA" id="ARBA00022592"/>
    </source>
</evidence>
<dbReference type="Proteomes" id="UP000825051">
    <property type="component" value="Chromosome"/>
</dbReference>
<feature type="domain" description="ABC transmembrane type-1" evidence="11">
    <location>
        <begin position="80"/>
        <end position="305"/>
    </location>
</feature>
<keyword evidence="5 10" id="KW-0592">Phosphate transport</keyword>
<evidence type="ECO:0000256" key="7">
    <source>
        <dbReference type="ARBA" id="ARBA00022989"/>
    </source>
</evidence>
<dbReference type="PROSITE" id="PS50928">
    <property type="entry name" value="ABC_TM1"/>
    <property type="match status" value="1"/>
</dbReference>
<feature type="transmembrane region" description="Helical" evidence="9">
    <location>
        <begin position="164"/>
        <end position="189"/>
    </location>
</feature>
<keyword evidence="4 10" id="KW-1003">Cell membrane</keyword>
<dbReference type="InterPro" id="IPR000515">
    <property type="entry name" value="MetI-like"/>
</dbReference>
<dbReference type="NCBIfam" id="TIGR02138">
    <property type="entry name" value="phosphate_pstC"/>
    <property type="match status" value="1"/>
</dbReference>
<feature type="transmembrane region" description="Helical" evidence="9">
    <location>
        <begin position="24"/>
        <end position="47"/>
    </location>
</feature>
<dbReference type="KEGG" id="ole:K0B96_11695"/>
<dbReference type="InterPro" id="IPR011864">
    <property type="entry name" value="Phosphate_PstC"/>
</dbReference>
<dbReference type="SUPFAM" id="SSF161098">
    <property type="entry name" value="MetI-like"/>
    <property type="match status" value="1"/>
</dbReference>
<keyword evidence="7 9" id="KW-1133">Transmembrane helix</keyword>
<evidence type="ECO:0000256" key="4">
    <source>
        <dbReference type="ARBA" id="ARBA00022475"/>
    </source>
</evidence>
<feature type="transmembrane region" description="Helical" evidence="9">
    <location>
        <begin position="290"/>
        <end position="309"/>
    </location>
</feature>
<proteinExistence type="inferred from homology"/>
<name>A0A8F9TUF0_9BACT</name>
<evidence type="ECO:0000256" key="9">
    <source>
        <dbReference type="RuleBase" id="RU363032"/>
    </source>
</evidence>
<feature type="transmembrane region" description="Helical" evidence="9">
    <location>
        <begin position="117"/>
        <end position="144"/>
    </location>
</feature>
<comment type="similarity">
    <text evidence="2 10">Belongs to the binding-protein-dependent transport system permease family. CysTW subfamily.</text>
</comment>
<dbReference type="RefSeq" id="WP_220161078.1">
    <property type="nucleotide sequence ID" value="NZ_CP080507.1"/>
</dbReference>
<keyword evidence="6 9" id="KW-0812">Transmembrane</keyword>
<evidence type="ECO:0000256" key="10">
    <source>
        <dbReference type="RuleBase" id="RU363054"/>
    </source>
</evidence>
<organism evidence="12 13">
    <name type="scientific">Horticoccus luteus</name>
    <dbReference type="NCBI Taxonomy" id="2862869"/>
    <lineage>
        <taxon>Bacteria</taxon>
        <taxon>Pseudomonadati</taxon>
        <taxon>Verrucomicrobiota</taxon>
        <taxon>Opitutia</taxon>
        <taxon>Opitutales</taxon>
        <taxon>Opitutaceae</taxon>
        <taxon>Horticoccus</taxon>
    </lineage>
</organism>
<dbReference type="CDD" id="cd06261">
    <property type="entry name" value="TM_PBP2"/>
    <property type="match status" value="1"/>
</dbReference>
<evidence type="ECO:0000313" key="12">
    <source>
        <dbReference type="EMBL" id="QYM77974.1"/>
    </source>
</evidence>
<dbReference type="GO" id="GO:0006817">
    <property type="term" value="P:phosphate ion transport"/>
    <property type="evidence" value="ECO:0007669"/>
    <property type="project" value="UniProtKB-KW"/>
</dbReference>
<keyword evidence="8 9" id="KW-0472">Membrane</keyword>
<dbReference type="PANTHER" id="PTHR30425">
    <property type="entry name" value="PHOSPHATE TRANSPORT SYSTEM PERMEASE PROTEIN PST"/>
    <property type="match status" value="1"/>
</dbReference>
<protein>
    <recommendedName>
        <fullName evidence="10">Phosphate transport system permease protein</fullName>
    </recommendedName>
</protein>
<gene>
    <name evidence="12" type="primary">pstC</name>
    <name evidence="12" type="ORF">K0B96_11695</name>
</gene>
<comment type="subcellular location">
    <subcellularLocation>
        <location evidence="1 9">Cell membrane</location>
        <topology evidence="1 9">Multi-pass membrane protein</topology>
    </subcellularLocation>
</comment>
<dbReference type="EMBL" id="CP080507">
    <property type="protein sequence ID" value="QYM77974.1"/>
    <property type="molecule type" value="Genomic_DNA"/>
</dbReference>
<evidence type="ECO:0000259" key="11">
    <source>
        <dbReference type="PROSITE" id="PS50928"/>
    </source>
</evidence>
<dbReference type="GO" id="GO:0005886">
    <property type="term" value="C:plasma membrane"/>
    <property type="evidence" value="ECO:0007669"/>
    <property type="project" value="UniProtKB-SubCell"/>
</dbReference>
<evidence type="ECO:0000256" key="3">
    <source>
        <dbReference type="ARBA" id="ARBA00022448"/>
    </source>
</evidence>
<keyword evidence="3 9" id="KW-0813">Transport</keyword>
<feature type="transmembrane region" description="Helical" evidence="9">
    <location>
        <begin position="79"/>
        <end position="105"/>
    </location>
</feature>
<dbReference type="GO" id="GO:0005315">
    <property type="term" value="F:phosphate transmembrane transporter activity"/>
    <property type="evidence" value="ECO:0007669"/>
    <property type="project" value="InterPro"/>
</dbReference>
<dbReference type="InterPro" id="IPR051124">
    <property type="entry name" value="Phosphate_Transport_Permease"/>
</dbReference>
<dbReference type="PANTHER" id="PTHR30425:SF1">
    <property type="entry name" value="PHOSPHATE TRANSPORT SYSTEM PERMEASE PROTEIN PSTC"/>
    <property type="match status" value="1"/>
</dbReference>
<dbReference type="Gene3D" id="1.10.3720.10">
    <property type="entry name" value="MetI-like"/>
    <property type="match status" value="1"/>
</dbReference>
<comment type="caution">
    <text evidence="10">Lacks conserved residue(s) required for the propagation of feature annotation.</text>
</comment>
<dbReference type="Pfam" id="PF00528">
    <property type="entry name" value="BPD_transp_1"/>
    <property type="match status" value="1"/>
</dbReference>
<keyword evidence="13" id="KW-1185">Reference proteome</keyword>
<evidence type="ECO:0000313" key="13">
    <source>
        <dbReference type="Proteomes" id="UP000825051"/>
    </source>
</evidence>
<evidence type="ECO:0000256" key="6">
    <source>
        <dbReference type="ARBA" id="ARBA00022692"/>
    </source>
</evidence>
<reference evidence="12" key="1">
    <citation type="submission" date="2021-08" db="EMBL/GenBank/DDBJ databases">
        <title>Genome of a novel bacterium of the phylum Verrucomicrobia, Oleiharenicola sp. KSB-15.</title>
        <authorList>
            <person name="Chung J.-H."/>
            <person name="Ahn J.-H."/>
            <person name="Yoon Y."/>
            <person name="Kim D.-Y."/>
            <person name="An S.-H."/>
            <person name="Park I."/>
            <person name="Yeon J."/>
        </authorList>
    </citation>
    <scope>NUCLEOTIDE SEQUENCE</scope>
    <source>
        <strain evidence="12">KSB-15</strain>
    </source>
</reference>
<sequence length="322" mass="34809">MTGPFSLARFSPLRKSAHWPDRSFRWMALLAVAAIIGLIGLVGWQLYSGSRLAVEKFGFSFLTSTKWDPVSDEFGALPFIFGTLVSSLIALIIAVPLGIATALFLTEMAPQKMRQPAIMVIEMLAAVPSVIFGLWGIFVLIPWLRDHLFQWLRDTLGFLPFFQGPIYGVSMLAGGIIVAIMILPIVTAISREILRSVPKLQREAAYALGATHWEVIRIAVLGYAQRGLFGAAVLGLGRALGETMAVTMVIGNRPEIKASLFAPGYTLASVIANEFTEATSDVYLNSLFELGLVLFALTILVNAAAQLMLRRLAGSGPGKVAG</sequence>
<dbReference type="AlphaFoldDB" id="A0A8F9TUF0"/>
<accession>A0A8F9TUF0</accession>
<evidence type="ECO:0000256" key="1">
    <source>
        <dbReference type="ARBA" id="ARBA00004651"/>
    </source>
</evidence>
<evidence type="ECO:0000256" key="2">
    <source>
        <dbReference type="ARBA" id="ARBA00007069"/>
    </source>
</evidence>